<evidence type="ECO:0000256" key="2">
    <source>
        <dbReference type="ARBA" id="ARBA00022801"/>
    </source>
</evidence>
<dbReference type="InterPro" id="IPR044965">
    <property type="entry name" value="Glyco_hydro_17_plant"/>
</dbReference>
<dbReference type="Proteomes" id="UP000823775">
    <property type="component" value="Unassembled WGS sequence"/>
</dbReference>
<reference evidence="5 6" key="1">
    <citation type="journal article" date="2021" name="BMC Genomics">
        <title>Datura genome reveals duplications of psychoactive alkaloid biosynthetic genes and high mutation rate following tissue culture.</title>
        <authorList>
            <person name="Rajewski A."/>
            <person name="Carter-House D."/>
            <person name="Stajich J."/>
            <person name="Litt A."/>
        </authorList>
    </citation>
    <scope>NUCLEOTIDE SEQUENCE [LARGE SCALE GENOMIC DNA]</scope>
    <source>
        <strain evidence="5">AR-01</strain>
    </source>
</reference>
<protein>
    <submittedName>
        <fullName evidence="5">Uncharacterized protein</fullName>
    </submittedName>
</protein>
<dbReference type="InterPro" id="IPR017853">
    <property type="entry name" value="GH"/>
</dbReference>
<keyword evidence="2" id="KW-0378">Hydrolase</keyword>
<evidence type="ECO:0000313" key="6">
    <source>
        <dbReference type="Proteomes" id="UP000823775"/>
    </source>
</evidence>
<dbReference type="PANTHER" id="PTHR32227">
    <property type="entry name" value="GLUCAN ENDO-1,3-BETA-GLUCOSIDASE BG1-RELATED-RELATED"/>
    <property type="match status" value="1"/>
</dbReference>
<sequence length="173" mass="18671">MRLCRQTARSLMTNLLPAMRNLQNALNVASIEGKIKVSTVHSMAVLKQSDPPSSGSFDPNIGDLLKGLLEFNKATGSPFAINPYPFFAYQSDPRPDTLAFCLFQPNSGRFDAGVFCRHFPNEVTDVCGVDAIRAALNALGFKEVEIVIAGKQGGLIRGDSNEVGPSIENARSL</sequence>
<gene>
    <name evidence="5" type="ORF">HAX54_003838</name>
</gene>
<evidence type="ECO:0000313" key="5">
    <source>
        <dbReference type="EMBL" id="MCD7466807.1"/>
    </source>
</evidence>
<dbReference type="Pfam" id="PF00332">
    <property type="entry name" value="Glyco_hydro_17"/>
    <property type="match status" value="1"/>
</dbReference>
<organism evidence="5 6">
    <name type="scientific">Datura stramonium</name>
    <name type="common">Jimsonweed</name>
    <name type="synonym">Common thornapple</name>
    <dbReference type="NCBI Taxonomy" id="4076"/>
    <lineage>
        <taxon>Eukaryota</taxon>
        <taxon>Viridiplantae</taxon>
        <taxon>Streptophyta</taxon>
        <taxon>Embryophyta</taxon>
        <taxon>Tracheophyta</taxon>
        <taxon>Spermatophyta</taxon>
        <taxon>Magnoliopsida</taxon>
        <taxon>eudicotyledons</taxon>
        <taxon>Gunneridae</taxon>
        <taxon>Pentapetalae</taxon>
        <taxon>asterids</taxon>
        <taxon>lamiids</taxon>
        <taxon>Solanales</taxon>
        <taxon>Solanaceae</taxon>
        <taxon>Solanoideae</taxon>
        <taxon>Datureae</taxon>
        <taxon>Datura</taxon>
    </lineage>
</organism>
<dbReference type="Gene3D" id="3.20.20.80">
    <property type="entry name" value="Glycosidases"/>
    <property type="match status" value="1"/>
</dbReference>
<comment type="caution">
    <text evidence="5">The sequence shown here is derived from an EMBL/GenBank/DDBJ whole genome shotgun (WGS) entry which is preliminary data.</text>
</comment>
<evidence type="ECO:0000256" key="1">
    <source>
        <dbReference type="ARBA" id="ARBA00008773"/>
    </source>
</evidence>
<name>A0ABS8T5Z3_DATST</name>
<dbReference type="EMBL" id="JACEIK010001176">
    <property type="protein sequence ID" value="MCD7466807.1"/>
    <property type="molecule type" value="Genomic_DNA"/>
</dbReference>
<keyword evidence="6" id="KW-1185">Reference proteome</keyword>
<evidence type="ECO:0000256" key="4">
    <source>
        <dbReference type="RuleBase" id="RU004335"/>
    </source>
</evidence>
<evidence type="ECO:0000256" key="3">
    <source>
        <dbReference type="ARBA" id="ARBA00023295"/>
    </source>
</evidence>
<dbReference type="SUPFAM" id="SSF51445">
    <property type="entry name" value="(Trans)glycosidases"/>
    <property type="match status" value="1"/>
</dbReference>
<dbReference type="InterPro" id="IPR000490">
    <property type="entry name" value="Glyco_hydro_17"/>
</dbReference>
<accession>A0ABS8T5Z3</accession>
<keyword evidence="3" id="KW-0326">Glycosidase</keyword>
<proteinExistence type="inferred from homology"/>
<comment type="similarity">
    <text evidence="1 4">Belongs to the glycosyl hydrolase 17 family.</text>
</comment>